<evidence type="ECO:0000313" key="3">
    <source>
        <dbReference type="Proteomes" id="UP000515317"/>
    </source>
</evidence>
<dbReference type="SMART" id="SM00327">
    <property type="entry name" value="VWA"/>
    <property type="match status" value="1"/>
</dbReference>
<proteinExistence type="predicted"/>
<dbReference type="Pfam" id="PF13400">
    <property type="entry name" value="Tad"/>
    <property type="match status" value="1"/>
</dbReference>
<dbReference type="EMBL" id="AP023361">
    <property type="protein sequence ID" value="BCJ91577.1"/>
    <property type="molecule type" value="Genomic_DNA"/>
</dbReference>
<name>A0A6S6QUH6_9HYPH</name>
<sequence>MFAAAVLPIVGTIGFAVDYSRAAEVKAQLVAAVDSTALALAHSSVNLTDAELQKKANDLFKGNFKPGEVSSDGTVKAERGTAQLTVNGSAELKTSFLRVLNISTLDVSAHSKVIWGAKQDIEVVMALDNTGSMAGNKLSELKKAAKELVDTLEANKGNYKSVKIGLVPFASTVRVTPTSNTYKNATWIRFDQVSYEEEVCTTKKKKNGDTYQSCEDVTKTRDFNKSAWQGCIWDRDQPYDVDDTTADTSKSKTLYPAVESCPSSESGLQVVQPMTTDFNKLRTAISNMNAAGTTNVTIGISWGMSLLSNQKPFDQGSAATTGDNAAKKYLIILTDGENTKNRFTTNTATIDARTKLACKAAHDMGTIFTIRMIDGDESLLKACASDPANYYNVEQAADVSTAFRAIGNDIGGLRVAE</sequence>
<dbReference type="SUPFAM" id="SSF53300">
    <property type="entry name" value="vWA-like"/>
    <property type="match status" value="1"/>
</dbReference>
<dbReference type="PROSITE" id="PS50234">
    <property type="entry name" value="VWFA"/>
    <property type="match status" value="1"/>
</dbReference>
<keyword evidence="3" id="KW-1185">Reference proteome</keyword>
<dbReference type="AlphaFoldDB" id="A0A6S6QUH6"/>
<dbReference type="InterPro" id="IPR002035">
    <property type="entry name" value="VWF_A"/>
</dbReference>
<dbReference type="CDD" id="cd00198">
    <property type="entry name" value="vWFA"/>
    <property type="match status" value="1"/>
</dbReference>
<organism evidence="2 3">
    <name type="scientific">Terrihabitans soli</name>
    <dbReference type="NCBI Taxonomy" id="708113"/>
    <lineage>
        <taxon>Bacteria</taxon>
        <taxon>Pseudomonadati</taxon>
        <taxon>Pseudomonadota</taxon>
        <taxon>Alphaproteobacteria</taxon>
        <taxon>Hyphomicrobiales</taxon>
        <taxon>Terrihabitans</taxon>
    </lineage>
</organism>
<reference evidence="2 3" key="1">
    <citation type="submission" date="2020-08" db="EMBL/GenBank/DDBJ databases">
        <title>Genome sequence of Rhizobiales bacterium strain IZ6.</title>
        <authorList>
            <person name="Nakai R."/>
            <person name="Naganuma T."/>
        </authorList>
    </citation>
    <scope>NUCLEOTIDE SEQUENCE [LARGE SCALE GENOMIC DNA]</scope>
    <source>
        <strain evidence="2 3">IZ6</strain>
    </source>
</reference>
<dbReference type="KEGG" id="tso:IZ6_23120"/>
<evidence type="ECO:0000313" key="2">
    <source>
        <dbReference type="EMBL" id="BCJ91577.1"/>
    </source>
</evidence>
<evidence type="ECO:0000259" key="1">
    <source>
        <dbReference type="PROSITE" id="PS50234"/>
    </source>
</evidence>
<dbReference type="Gene3D" id="3.40.50.410">
    <property type="entry name" value="von Willebrand factor, type A domain"/>
    <property type="match status" value="2"/>
</dbReference>
<dbReference type="Pfam" id="PF00092">
    <property type="entry name" value="VWA"/>
    <property type="match status" value="1"/>
</dbReference>
<dbReference type="InterPro" id="IPR036465">
    <property type="entry name" value="vWFA_dom_sf"/>
</dbReference>
<gene>
    <name evidence="2" type="ORF">IZ6_23120</name>
</gene>
<protein>
    <recommendedName>
        <fullName evidence="1">VWFA domain-containing protein</fullName>
    </recommendedName>
</protein>
<accession>A0A6S6QUH6</accession>
<feature type="domain" description="VWFA" evidence="1">
    <location>
        <begin position="122"/>
        <end position="406"/>
    </location>
</feature>
<dbReference type="InterPro" id="IPR028087">
    <property type="entry name" value="Tad_N"/>
</dbReference>
<dbReference type="Proteomes" id="UP000515317">
    <property type="component" value="Chromosome"/>
</dbReference>